<evidence type="ECO:0000256" key="4">
    <source>
        <dbReference type="ARBA" id="ARBA00017497"/>
    </source>
</evidence>
<evidence type="ECO:0000313" key="12">
    <source>
        <dbReference type="Proteomes" id="UP000007129"/>
    </source>
</evidence>
<evidence type="ECO:0000256" key="7">
    <source>
        <dbReference type="ARBA" id="ARBA00022691"/>
    </source>
</evidence>
<name>K2S8S5_MACPH</name>
<dbReference type="SUPFAM" id="SSF53335">
    <property type="entry name" value="S-adenosyl-L-methionine-dependent methyltransferases"/>
    <property type="match status" value="1"/>
</dbReference>
<dbReference type="PIRSF" id="PIRSF016305">
    <property type="entry name" value="LCM_mtfrase"/>
    <property type="match status" value="1"/>
</dbReference>
<gene>
    <name evidence="11" type="ORF">MPH_01430</name>
</gene>
<dbReference type="FunCoup" id="K2S8S5">
    <property type="interactions" value="526"/>
</dbReference>
<dbReference type="Pfam" id="PF04072">
    <property type="entry name" value="LCM"/>
    <property type="match status" value="1"/>
</dbReference>
<feature type="binding site" evidence="9">
    <location>
        <position position="119"/>
    </location>
    <ligand>
        <name>S-adenosyl-L-methionine</name>
        <dbReference type="ChEBI" id="CHEBI:59789"/>
    </ligand>
</feature>
<evidence type="ECO:0000256" key="2">
    <source>
        <dbReference type="ARBA" id="ARBA00010703"/>
    </source>
</evidence>
<keyword evidence="7 8" id="KW-0949">S-adenosyl-L-methionine</keyword>
<dbReference type="AlphaFoldDB" id="K2S8S5"/>
<reference evidence="11 12" key="1">
    <citation type="journal article" date="2012" name="BMC Genomics">
        <title>Tools to kill: Genome of one of the most destructive plant pathogenic fungi Macrophomina phaseolina.</title>
        <authorList>
            <person name="Islam M.S."/>
            <person name="Haque M.S."/>
            <person name="Islam M.M."/>
            <person name="Emdad E.M."/>
            <person name="Halim A."/>
            <person name="Hossen Q.M.M."/>
            <person name="Hossain M.Z."/>
            <person name="Ahmed B."/>
            <person name="Rahim S."/>
            <person name="Rahman M.S."/>
            <person name="Alam M.M."/>
            <person name="Hou S."/>
            <person name="Wan X."/>
            <person name="Saito J.A."/>
            <person name="Alam M."/>
        </authorList>
    </citation>
    <scope>NUCLEOTIDE SEQUENCE [LARGE SCALE GENOMIC DNA]</scope>
    <source>
        <strain evidence="11 12">MS6</strain>
    </source>
</reference>
<sequence length="377" mass="42161">MPAAQIPNLLDSLRAGRGGHRGRGRGGRRAPTERGEGQSASQDKIVQQTDDDALNARVSAVDAGWLQDPFVKAFVTQDIERRDTSIMRGTYIRTVAIDELVQRFLATDPGQPKQILSLGAGSDTRFFRIISAHSSIPLVYHEIDFPSNTRRKIAAIKRTPFLLSVITSHIANQSDLTISDDLTSLHSPIYNIHPLDLRSLSSAVETAASLPELPHLSPTTPTLILSECCLIYVTPDHADSIVANLTTKLIPDPTPVSIILYEPIRPDDSFGQMMISNLARRGIVLQTLKKYWSLARQRDRLKQYGFATGQAAADVQFIWEEWISAQDRSGRLLDGEEEWQILAWHYCFAWGWRDGDSSLFSTAWKPMKTQAEERDLK</sequence>
<feature type="binding site" evidence="9">
    <location>
        <position position="227"/>
    </location>
    <ligand>
        <name>S-adenosyl-L-methionine</name>
        <dbReference type="ChEBI" id="CHEBI:59789"/>
    </ligand>
</feature>
<evidence type="ECO:0000256" key="3">
    <source>
        <dbReference type="ARBA" id="ARBA00012834"/>
    </source>
</evidence>
<feature type="region of interest" description="Disordered" evidence="10">
    <location>
        <begin position="1"/>
        <end position="45"/>
    </location>
</feature>
<evidence type="ECO:0000256" key="9">
    <source>
        <dbReference type="PIRSR" id="PIRSR016305-1"/>
    </source>
</evidence>
<evidence type="ECO:0000256" key="1">
    <source>
        <dbReference type="ARBA" id="ARBA00000724"/>
    </source>
</evidence>
<dbReference type="PANTHER" id="PTHR13600:SF21">
    <property type="entry name" value="LEUCINE CARBOXYL METHYLTRANSFERASE 1"/>
    <property type="match status" value="1"/>
</dbReference>
<proteinExistence type="inferred from homology"/>
<dbReference type="STRING" id="1126212.K2S8S5"/>
<feature type="binding site" evidence="9">
    <location>
        <begin position="196"/>
        <end position="197"/>
    </location>
    <ligand>
        <name>S-adenosyl-L-methionine</name>
        <dbReference type="ChEBI" id="CHEBI:59789"/>
    </ligand>
</feature>
<dbReference type="EMBL" id="AHHD01000053">
    <property type="protein sequence ID" value="EKG21287.1"/>
    <property type="molecule type" value="Genomic_DNA"/>
</dbReference>
<comment type="caution">
    <text evidence="11">The sequence shown here is derived from an EMBL/GenBank/DDBJ whole genome shotgun (WGS) entry which is preliminary data.</text>
</comment>
<organism evidence="11 12">
    <name type="scientific">Macrophomina phaseolina (strain MS6)</name>
    <name type="common">Charcoal rot fungus</name>
    <dbReference type="NCBI Taxonomy" id="1126212"/>
    <lineage>
        <taxon>Eukaryota</taxon>
        <taxon>Fungi</taxon>
        <taxon>Dikarya</taxon>
        <taxon>Ascomycota</taxon>
        <taxon>Pezizomycotina</taxon>
        <taxon>Dothideomycetes</taxon>
        <taxon>Dothideomycetes incertae sedis</taxon>
        <taxon>Botryosphaeriales</taxon>
        <taxon>Botryosphaeriaceae</taxon>
        <taxon>Macrophomina</taxon>
    </lineage>
</organism>
<evidence type="ECO:0000313" key="11">
    <source>
        <dbReference type="EMBL" id="EKG21287.1"/>
    </source>
</evidence>
<dbReference type="PANTHER" id="PTHR13600">
    <property type="entry name" value="LEUCINE CARBOXYL METHYLTRANSFERASE"/>
    <property type="match status" value="1"/>
</dbReference>
<feature type="binding site" evidence="9">
    <location>
        <position position="93"/>
    </location>
    <ligand>
        <name>S-adenosyl-L-methionine</name>
        <dbReference type="ChEBI" id="CHEBI:59789"/>
    </ligand>
</feature>
<evidence type="ECO:0000256" key="8">
    <source>
        <dbReference type="PIRNR" id="PIRNR016305"/>
    </source>
</evidence>
<dbReference type="OrthoDB" id="203237at2759"/>
<accession>K2S8S5</accession>
<comment type="catalytic activity">
    <reaction evidence="1 8">
        <text>[phosphatase 2A protein]-C-terminal L-leucine + S-adenosyl-L-methionine = [phosphatase 2A protein]-C-terminal L-leucine methyl ester + S-adenosyl-L-homocysteine</text>
        <dbReference type="Rhea" id="RHEA:48544"/>
        <dbReference type="Rhea" id="RHEA-COMP:12134"/>
        <dbReference type="Rhea" id="RHEA-COMP:12135"/>
        <dbReference type="ChEBI" id="CHEBI:57856"/>
        <dbReference type="ChEBI" id="CHEBI:59789"/>
        <dbReference type="ChEBI" id="CHEBI:90516"/>
        <dbReference type="ChEBI" id="CHEBI:90517"/>
        <dbReference type="EC" id="2.1.1.233"/>
    </reaction>
</comment>
<keyword evidence="6 8" id="KW-0808">Transferase</keyword>
<keyword evidence="5 8" id="KW-0489">Methyltransferase</keyword>
<dbReference type="InterPro" id="IPR029063">
    <property type="entry name" value="SAM-dependent_MTases_sf"/>
</dbReference>
<dbReference type="InterPro" id="IPR007213">
    <property type="entry name" value="Ppm1/Ppm2/Tcmp"/>
</dbReference>
<dbReference type="GO" id="GO:0018423">
    <property type="term" value="F:protein C-terminal leucine carboxyl O-methyltransferase activity"/>
    <property type="evidence" value="ECO:0007669"/>
    <property type="project" value="UniProtKB-EC"/>
</dbReference>
<evidence type="ECO:0000256" key="10">
    <source>
        <dbReference type="SAM" id="MobiDB-lite"/>
    </source>
</evidence>
<comment type="function">
    <text evidence="8">Methylates the carboxyl group of the C-terminal leucine residue of protein phosphatase 2A catalytic subunits to form alpha-leucine ester residues.</text>
</comment>
<dbReference type="InParanoid" id="K2S8S5"/>
<dbReference type="VEuPathDB" id="FungiDB:MPH_01430"/>
<comment type="similarity">
    <text evidence="2 8">Belongs to the methyltransferase superfamily. LCMT family.</text>
</comment>
<protein>
    <recommendedName>
        <fullName evidence="4 8">Leucine carboxyl methyltransferase 1</fullName>
        <ecNumber evidence="3 8">2.1.1.233</ecNumber>
    </recommendedName>
</protein>
<dbReference type="eggNOG" id="KOG2918">
    <property type="taxonomic scope" value="Eukaryota"/>
</dbReference>
<dbReference type="GO" id="GO:0032259">
    <property type="term" value="P:methylation"/>
    <property type="evidence" value="ECO:0007669"/>
    <property type="project" value="UniProtKB-KW"/>
</dbReference>
<dbReference type="Gene3D" id="3.40.50.150">
    <property type="entry name" value="Vaccinia Virus protein VP39"/>
    <property type="match status" value="1"/>
</dbReference>
<dbReference type="InterPro" id="IPR016651">
    <property type="entry name" value="LCMT1"/>
</dbReference>
<evidence type="ECO:0000256" key="5">
    <source>
        <dbReference type="ARBA" id="ARBA00022603"/>
    </source>
</evidence>
<dbReference type="Proteomes" id="UP000007129">
    <property type="component" value="Unassembled WGS sequence"/>
</dbReference>
<dbReference type="EC" id="2.1.1.233" evidence="3 8"/>
<feature type="compositionally biased region" description="Basic residues" evidence="10">
    <location>
        <begin position="17"/>
        <end position="28"/>
    </location>
</feature>
<dbReference type="HOGENOM" id="CLU_031312_1_1_1"/>
<evidence type="ECO:0000256" key="6">
    <source>
        <dbReference type="ARBA" id="ARBA00022679"/>
    </source>
</evidence>